<keyword evidence="4" id="KW-1185">Reference proteome</keyword>
<dbReference type="InterPro" id="IPR025443">
    <property type="entry name" value="DUF4307"/>
</dbReference>
<accession>A0A7C9LFF9</accession>
<reference evidence="3 4" key="1">
    <citation type="submission" date="2019-11" db="EMBL/GenBank/DDBJ databases">
        <title>Agromyces kandeliae sp. nov., isolated from mangrove soil.</title>
        <authorList>
            <person name="Wang R."/>
        </authorList>
    </citation>
    <scope>NUCLEOTIDE SEQUENCE [LARGE SCALE GENOMIC DNA]</scope>
    <source>
        <strain evidence="3 4">JCM 11431</strain>
    </source>
</reference>
<feature type="compositionally biased region" description="Low complexity" evidence="1">
    <location>
        <begin position="24"/>
        <end position="61"/>
    </location>
</feature>
<dbReference type="AlphaFoldDB" id="A0A7C9LFF9"/>
<dbReference type="EMBL" id="WODA01000025">
    <property type="protein sequence ID" value="MUN08851.1"/>
    <property type="molecule type" value="Genomic_DNA"/>
</dbReference>
<feature type="region of interest" description="Disordered" evidence="1">
    <location>
        <begin position="1"/>
        <end position="61"/>
    </location>
</feature>
<protein>
    <submittedName>
        <fullName evidence="3">DUF4307 domain-containing protein</fullName>
    </submittedName>
</protein>
<name>A0A7C9LFF9_9MICO</name>
<evidence type="ECO:0000313" key="4">
    <source>
        <dbReference type="Proteomes" id="UP000480122"/>
    </source>
</evidence>
<sequence>MHPGRSRAVPPRESADAAAEDAALDGSPAPAGAPAAAAEPSSAGASRSAAPPDLAGRYGRTPARRRRDRSILIGGAIAFAVVLVSWVVWAGLDGSRPLVQATDLGHELLDARSVEVTWRLSVPSGNATACAVQALNEDFTVVGWKVVEIPASERPLRTFTETVRTAQPANTGLISHCWLR</sequence>
<evidence type="ECO:0000313" key="3">
    <source>
        <dbReference type="EMBL" id="MUN08851.1"/>
    </source>
</evidence>
<keyword evidence="2" id="KW-0812">Transmembrane</keyword>
<comment type="caution">
    <text evidence="3">The sequence shown here is derived from an EMBL/GenBank/DDBJ whole genome shotgun (WGS) entry which is preliminary data.</text>
</comment>
<evidence type="ECO:0000256" key="1">
    <source>
        <dbReference type="SAM" id="MobiDB-lite"/>
    </source>
</evidence>
<keyword evidence="2" id="KW-0472">Membrane</keyword>
<proteinExistence type="predicted"/>
<gene>
    <name evidence="3" type="ORF">GLX25_17245</name>
</gene>
<evidence type="ECO:0000256" key="2">
    <source>
        <dbReference type="SAM" id="Phobius"/>
    </source>
</evidence>
<keyword evidence="2" id="KW-1133">Transmembrane helix</keyword>
<dbReference type="Pfam" id="PF14155">
    <property type="entry name" value="DUF4307"/>
    <property type="match status" value="1"/>
</dbReference>
<feature type="transmembrane region" description="Helical" evidence="2">
    <location>
        <begin position="70"/>
        <end position="92"/>
    </location>
</feature>
<dbReference type="Proteomes" id="UP000480122">
    <property type="component" value="Unassembled WGS sequence"/>
</dbReference>
<organism evidence="3 4">
    <name type="scientific">Agromyces luteolus</name>
    <dbReference type="NCBI Taxonomy" id="88373"/>
    <lineage>
        <taxon>Bacteria</taxon>
        <taxon>Bacillati</taxon>
        <taxon>Actinomycetota</taxon>
        <taxon>Actinomycetes</taxon>
        <taxon>Micrococcales</taxon>
        <taxon>Microbacteriaceae</taxon>
        <taxon>Agromyces</taxon>
    </lineage>
</organism>